<feature type="region of interest" description="Disordered" evidence="1">
    <location>
        <begin position="62"/>
        <end position="118"/>
    </location>
</feature>
<dbReference type="AlphaFoldDB" id="A0A0L0DS55"/>
<name>A0A0L0DS55_THETB</name>
<dbReference type="GeneID" id="25568914"/>
<dbReference type="RefSeq" id="XP_013753214.1">
    <property type="nucleotide sequence ID" value="XM_013897760.1"/>
</dbReference>
<gene>
    <name evidence="3" type="ORF">AMSG_10768</name>
</gene>
<proteinExistence type="predicted"/>
<feature type="region of interest" description="Disordered" evidence="1">
    <location>
        <begin position="148"/>
        <end position="178"/>
    </location>
</feature>
<feature type="region of interest" description="Disordered" evidence="1">
    <location>
        <begin position="449"/>
        <end position="473"/>
    </location>
</feature>
<keyword evidence="4" id="KW-1185">Reference proteome</keyword>
<reference evidence="3 4" key="1">
    <citation type="submission" date="2010-05" db="EMBL/GenBank/DDBJ databases">
        <title>The Genome Sequence of Thecamonas trahens ATCC 50062.</title>
        <authorList>
            <consortium name="The Broad Institute Genome Sequencing Platform"/>
            <person name="Russ C."/>
            <person name="Cuomo C."/>
            <person name="Shea T."/>
            <person name="Young S.K."/>
            <person name="Zeng Q."/>
            <person name="Koehrsen M."/>
            <person name="Haas B."/>
            <person name="Borodovsky M."/>
            <person name="Guigo R."/>
            <person name="Alvarado L."/>
            <person name="Berlin A."/>
            <person name="Bochicchio J."/>
            <person name="Borenstein D."/>
            <person name="Chapman S."/>
            <person name="Chen Z."/>
            <person name="Freedman E."/>
            <person name="Gellesch M."/>
            <person name="Goldberg J."/>
            <person name="Griggs A."/>
            <person name="Gujja S."/>
            <person name="Heilman E."/>
            <person name="Heiman D."/>
            <person name="Hepburn T."/>
            <person name="Howarth C."/>
            <person name="Jen D."/>
            <person name="Larson L."/>
            <person name="Mehta T."/>
            <person name="Park D."/>
            <person name="Pearson M."/>
            <person name="Roberts A."/>
            <person name="Saif S."/>
            <person name="Shenoy N."/>
            <person name="Sisk P."/>
            <person name="Stolte C."/>
            <person name="Sykes S."/>
            <person name="Thomson T."/>
            <person name="Walk T."/>
            <person name="White J."/>
            <person name="Yandava C."/>
            <person name="Burger G."/>
            <person name="Gray M.W."/>
            <person name="Holland P.W.H."/>
            <person name="King N."/>
            <person name="Lang F.B.F."/>
            <person name="Roger A.J."/>
            <person name="Ruiz-Trillo I."/>
            <person name="Lander E."/>
            <person name="Nusbaum C."/>
        </authorList>
    </citation>
    <scope>NUCLEOTIDE SEQUENCE [LARGE SCALE GENOMIC DNA]</scope>
    <source>
        <strain evidence="3 4">ATCC 50062</strain>
    </source>
</reference>
<evidence type="ECO:0000313" key="3">
    <source>
        <dbReference type="EMBL" id="KNC55159.1"/>
    </source>
</evidence>
<feature type="compositionally biased region" description="Low complexity" evidence="1">
    <location>
        <begin position="148"/>
        <end position="167"/>
    </location>
</feature>
<sequence length="606" mass="63903">MPSDASIYAPLASRDALLARKLALKSTIRSLKADGAPEPAVQRAFEEYMTVKLAIEALEAQPLSSAPSAASAQTAAAAAASSTDSPPVDHVDDANSSSSDDPQSDDPQSGNNADELEPELDDLDDLLPASSSSFAAIDPAALTGPSAVASAAPAASTSPVPSPSSSPSRRKRKPRSQREKMLGTIYALGAELAPYQGPLLVRSKALFGGPSLAERHCVVGADAFVIYRSADHRKVVASIPLRGALFVPKTRKTALGFKLYSRGKYHRFLLPEASATNNRLATWGAAIVTAIDAHAVDIADSLTLPHPPVAASGVVHAVGWLKVRQQKHWLWRFAVLTDDSFSFTEEAVLDSSALAVVSDMLLAGHGRRSRPPTRTFRLSESQLVAISAPKFGEKYVFALASPRGHSMYIAFPTSARRSFWRHLVEPAIVDATIRRVARSDLRIRAEVRPDAAADAATEDSDQPASSTSSPLATSTWLDGSTSIFATQGLAIALVFSPLGIRVRPADKPAVIDSLADPSAGAGTAPVTTATELPALIPYAALGDVLLGSSHAPPSADPPPAPVAISVRDATTGTMCELWLKSPSAWLLENIVHNIRLYFARPAQVTP</sequence>
<feature type="compositionally biased region" description="Low complexity" evidence="1">
    <location>
        <begin position="62"/>
        <end position="83"/>
    </location>
</feature>
<feature type="compositionally biased region" description="Low complexity" evidence="1">
    <location>
        <begin position="463"/>
        <end position="473"/>
    </location>
</feature>
<protein>
    <recommendedName>
        <fullName evidence="2">PH domain-containing protein</fullName>
    </recommendedName>
</protein>
<dbReference type="SUPFAM" id="SSF50729">
    <property type="entry name" value="PH domain-like"/>
    <property type="match status" value="2"/>
</dbReference>
<evidence type="ECO:0000259" key="2">
    <source>
        <dbReference type="PROSITE" id="PS50003"/>
    </source>
</evidence>
<feature type="compositionally biased region" description="Low complexity" evidence="1">
    <location>
        <begin position="94"/>
        <end position="109"/>
    </location>
</feature>
<evidence type="ECO:0000313" key="4">
    <source>
        <dbReference type="Proteomes" id="UP000054408"/>
    </source>
</evidence>
<dbReference type="Proteomes" id="UP000054408">
    <property type="component" value="Unassembled WGS sequence"/>
</dbReference>
<dbReference type="SMART" id="SM00233">
    <property type="entry name" value="PH"/>
    <property type="match status" value="2"/>
</dbReference>
<dbReference type="PROSITE" id="PS50003">
    <property type="entry name" value="PH_DOMAIN"/>
    <property type="match status" value="1"/>
</dbReference>
<feature type="domain" description="PH" evidence="2">
    <location>
        <begin position="314"/>
        <end position="429"/>
    </location>
</feature>
<organism evidence="3 4">
    <name type="scientific">Thecamonas trahens ATCC 50062</name>
    <dbReference type="NCBI Taxonomy" id="461836"/>
    <lineage>
        <taxon>Eukaryota</taxon>
        <taxon>Apusozoa</taxon>
        <taxon>Apusomonadida</taxon>
        <taxon>Apusomonadidae</taxon>
        <taxon>Thecamonas</taxon>
    </lineage>
</organism>
<dbReference type="InterPro" id="IPR001849">
    <property type="entry name" value="PH_domain"/>
</dbReference>
<accession>A0A0L0DS55</accession>
<evidence type="ECO:0000256" key="1">
    <source>
        <dbReference type="SAM" id="MobiDB-lite"/>
    </source>
</evidence>
<dbReference type="EMBL" id="GL349496">
    <property type="protein sequence ID" value="KNC55159.1"/>
    <property type="molecule type" value="Genomic_DNA"/>
</dbReference>